<reference evidence="8" key="1">
    <citation type="submission" date="2015-07" db="EMBL/GenBank/DDBJ databases">
        <title>Discovery of a poly(ethylene terephthalate assimilation.</title>
        <authorList>
            <person name="Yoshida S."/>
            <person name="Hiraga K."/>
            <person name="Takehana T."/>
            <person name="Taniguchi I."/>
            <person name="Yamaji H."/>
            <person name="Maeda Y."/>
            <person name="Toyohara K."/>
            <person name="Miyamoto K."/>
            <person name="Kimura Y."/>
            <person name="Oda K."/>
        </authorList>
    </citation>
    <scope>NUCLEOTIDE SEQUENCE [LARGE SCALE GENOMIC DNA]</scope>
    <source>
        <strain evidence="8">NBRC 110686 / TISTR 2288 / 201-F6</strain>
    </source>
</reference>
<dbReference type="GO" id="GO:0016798">
    <property type="term" value="F:hydrolase activity, acting on glycosyl bonds"/>
    <property type="evidence" value="ECO:0007669"/>
    <property type="project" value="UniProtKB-KW"/>
</dbReference>
<dbReference type="InterPro" id="IPR022830">
    <property type="entry name" value="Indigdn_synthA-like"/>
</dbReference>
<dbReference type="PANTHER" id="PTHR42909:SF1">
    <property type="entry name" value="CARBOHYDRATE KINASE PFKB DOMAIN-CONTAINING PROTEIN"/>
    <property type="match status" value="1"/>
</dbReference>
<feature type="binding site" evidence="6">
    <location>
        <position position="129"/>
    </location>
    <ligand>
        <name>Mn(2+)</name>
        <dbReference type="ChEBI" id="CHEBI:29035"/>
    </ligand>
</feature>
<evidence type="ECO:0000313" key="7">
    <source>
        <dbReference type="EMBL" id="GAP38075.1"/>
    </source>
</evidence>
<evidence type="ECO:0000256" key="5">
    <source>
        <dbReference type="ARBA" id="ARBA00023295"/>
    </source>
</evidence>
<comment type="catalytic activity">
    <reaction evidence="6">
        <text>D-ribose 5-phosphate + uracil = psi-UMP + H2O</text>
        <dbReference type="Rhea" id="RHEA:18337"/>
        <dbReference type="ChEBI" id="CHEBI:15377"/>
        <dbReference type="ChEBI" id="CHEBI:17568"/>
        <dbReference type="ChEBI" id="CHEBI:58380"/>
        <dbReference type="ChEBI" id="CHEBI:78346"/>
        <dbReference type="EC" id="4.2.1.70"/>
    </reaction>
</comment>
<name>A0A0K8P791_PISS1</name>
<dbReference type="EC" id="4.2.1.70" evidence="6"/>
<protein>
    <recommendedName>
        <fullName evidence="6">Pseudouridine-5'-phosphate glycosidase</fullName>
        <shortName evidence="6">PsiMP glycosidase</shortName>
        <ecNumber evidence="6">4.2.1.70</ecNumber>
    </recommendedName>
</protein>
<dbReference type="PANTHER" id="PTHR42909">
    <property type="entry name" value="ZGC:136858"/>
    <property type="match status" value="1"/>
</dbReference>
<dbReference type="Proteomes" id="UP000037660">
    <property type="component" value="Unassembled WGS sequence"/>
</dbReference>
<dbReference type="InterPro" id="IPR007342">
    <property type="entry name" value="PsuG"/>
</dbReference>
<sequence>MAAARAAGRPLVALESTLVAHGMPWPQNLETARAVEAIVRDEGAEPATIAVIDGRIRVGLDDAALERLARGGRAAAKVGRRDLAGSLLGGGLGATTVSGTLACAVLAGIEVFVTGGLGGVHRGAAQSFDVSADLSELARSPVAVVCAGAKSILDLPATLELLETLGVPVVGCGHDEFAAFYCRDSGLPLELRLDDAAAQARYVRLQRRLGLAAAVVFSNPVPAADALPRAEVDGWIAQALDEAQVQGIGGKAVTPFLLARLQVLSGGRSLAANIALVRHNARVGARLARALQAAG</sequence>
<gene>
    <name evidence="6" type="primary">psuG</name>
    <name evidence="7" type="ORF">ISF6_4269</name>
</gene>
<comment type="similarity">
    <text evidence="6">Belongs to the pseudouridine-5'-phosphate glycosidase family.</text>
</comment>
<keyword evidence="2 6" id="KW-0378">Hydrolase</keyword>
<feature type="binding site" evidence="6">
    <location>
        <position position="77"/>
    </location>
    <ligand>
        <name>substrate</name>
    </ligand>
</feature>
<comment type="function">
    <text evidence="6">Catalyzes the reversible cleavage of pseudouridine 5'-phosphate (PsiMP) to ribose 5-phosphate and uracil. Functions biologically in the cleavage direction, as part of a pseudouridine degradation pathway.</text>
</comment>
<dbReference type="SUPFAM" id="SSF110581">
    <property type="entry name" value="Indigoidine synthase A-like"/>
    <property type="match status" value="1"/>
</dbReference>
<organism evidence="7 8">
    <name type="scientific">Piscinibacter sakaiensis</name>
    <name type="common">Ideonella sakaiensis</name>
    <dbReference type="NCBI Taxonomy" id="1547922"/>
    <lineage>
        <taxon>Bacteria</taxon>
        <taxon>Pseudomonadati</taxon>
        <taxon>Pseudomonadota</taxon>
        <taxon>Betaproteobacteria</taxon>
        <taxon>Burkholderiales</taxon>
        <taxon>Sphaerotilaceae</taxon>
        <taxon>Piscinibacter</taxon>
    </lineage>
</organism>
<proteinExistence type="inferred from homology"/>
<reference evidence="7 8" key="2">
    <citation type="journal article" date="2016" name="Science">
        <title>A bacterium that degrades and assimilates poly(ethylene terephthalate).</title>
        <authorList>
            <person name="Yoshida S."/>
            <person name="Hiraga K."/>
            <person name="Takehana T."/>
            <person name="Taniguchi I."/>
            <person name="Yamaji H."/>
            <person name="Maeda Y."/>
            <person name="Toyohara K."/>
            <person name="Miyamoto K."/>
            <person name="Kimura Y."/>
            <person name="Oda K."/>
        </authorList>
    </citation>
    <scope>NUCLEOTIDE SEQUENCE [LARGE SCALE GENOMIC DNA]</scope>
    <source>
        <strain evidence="8">NBRC 110686 / TISTR 2288 / 201-F6</strain>
    </source>
</reference>
<evidence type="ECO:0000256" key="2">
    <source>
        <dbReference type="ARBA" id="ARBA00022801"/>
    </source>
</evidence>
<accession>A0A0K8P791</accession>
<dbReference type="Pfam" id="PF04227">
    <property type="entry name" value="Indigoidine_A"/>
    <property type="match status" value="1"/>
</dbReference>
<feature type="active site" description="Nucleophile" evidence="6">
    <location>
        <position position="150"/>
    </location>
</feature>
<keyword evidence="8" id="KW-1185">Reference proteome</keyword>
<dbReference type="STRING" id="1547922.ISF6_4269"/>
<dbReference type="AlphaFoldDB" id="A0A0K8P791"/>
<feature type="active site" description="Proton donor" evidence="6">
    <location>
        <position position="15"/>
    </location>
</feature>
<feature type="binding site" evidence="6">
    <location>
        <position position="97"/>
    </location>
    <ligand>
        <name>substrate</name>
    </ligand>
</feature>
<dbReference type="GO" id="GO:0046113">
    <property type="term" value="P:nucleobase catabolic process"/>
    <property type="evidence" value="ECO:0007669"/>
    <property type="project" value="UniProtKB-UniRule"/>
</dbReference>
<comment type="caution">
    <text evidence="7">The sequence shown here is derived from an EMBL/GenBank/DDBJ whole genome shotgun (WGS) entry which is preliminary data.</text>
</comment>
<comment type="subunit">
    <text evidence="6">Homotrimer.</text>
</comment>
<dbReference type="GO" id="GO:0005737">
    <property type="term" value="C:cytoplasm"/>
    <property type="evidence" value="ECO:0007669"/>
    <property type="project" value="TreeGrafter"/>
</dbReference>
<evidence type="ECO:0000256" key="3">
    <source>
        <dbReference type="ARBA" id="ARBA00023211"/>
    </source>
</evidence>
<dbReference type="EMBL" id="BBYR01000065">
    <property type="protein sequence ID" value="GAP38075.1"/>
    <property type="molecule type" value="Genomic_DNA"/>
</dbReference>
<dbReference type="GO" id="GO:0046872">
    <property type="term" value="F:metal ion binding"/>
    <property type="evidence" value="ECO:0007669"/>
    <property type="project" value="UniProtKB-KW"/>
</dbReference>
<keyword evidence="5 6" id="KW-0326">Glycosidase</keyword>
<comment type="cofactor">
    <cofactor evidence="6">
        <name>Mn(2+)</name>
        <dbReference type="ChEBI" id="CHEBI:29035"/>
    </cofactor>
    <text evidence="6">Binds 1 Mn(2+) ion per subunit.</text>
</comment>
<evidence type="ECO:0000256" key="6">
    <source>
        <dbReference type="HAMAP-Rule" id="MF_01876"/>
    </source>
</evidence>
<dbReference type="Gene3D" id="3.40.1790.10">
    <property type="entry name" value="Indigoidine synthase domain"/>
    <property type="match status" value="1"/>
</dbReference>
<feature type="binding site" evidence="6">
    <location>
        <begin position="131"/>
        <end position="133"/>
    </location>
    <ligand>
        <name>substrate</name>
    </ligand>
</feature>
<dbReference type="HAMAP" id="MF_01876">
    <property type="entry name" value="PsiMP_glycosidase"/>
    <property type="match status" value="1"/>
</dbReference>
<evidence type="ECO:0000256" key="4">
    <source>
        <dbReference type="ARBA" id="ARBA00023239"/>
    </source>
</evidence>
<keyword evidence="3 6" id="KW-0464">Manganese</keyword>
<evidence type="ECO:0000313" key="8">
    <source>
        <dbReference type="Proteomes" id="UP000037660"/>
    </source>
</evidence>
<dbReference type="GO" id="GO:0004730">
    <property type="term" value="F:pseudouridylate synthase activity"/>
    <property type="evidence" value="ECO:0007669"/>
    <property type="project" value="UniProtKB-UniRule"/>
</dbReference>
<evidence type="ECO:0000256" key="1">
    <source>
        <dbReference type="ARBA" id="ARBA00022723"/>
    </source>
</evidence>
<keyword evidence="1 6" id="KW-0479">Metal-binding</keyword>
<keyword evidence="4 6" id="KW-0456">Lyase</keyword>